<gene>
    <name evidence="5" type="ORF">M5X16_18380</name>
    <name evidence="6" type="ORF">PC41400_26630</name>
</gene>
<keyword evidence="1" id="KW-0540">Nuclease</keyword>
<dbReference type="PANTHER" id="PTHR23044">
    <property type="entry name" value="3'-5' EXONUCLEASE ERI1-RELATED"/>
    <property type="match status" value="1"/>
</dbReference>
<dbReference type="InterPro" id="IPR013520">
    <property type="entry name" value="Ribonucl_H"/>
</dbReference>
<reference evidence="6 7" key="1">
    <citation type="submission" date="2018-01" db="EMBL/GenBank/DDBJ databases">
        <title>The whole genome sequencing and assembly of Paenibacillus chitinolyticus KCCM 41400 strain.</title>
        <authorList>
            <person name="Kim J.-Y."/>
            <person name="Park M.-K."/>
            <person name="Lee Y.-J."/>
            <person name="Yi H."/>
            <person name="Bahn Y.-S."/>
            <person name="Kim J.F."/>
            <person name="Lee D.-W."/>
        </authorList>
    </citation>
    <scope>NUCLEOTIDE SEQUENCE [LARGE SCALE GENOMIC DNA]</scope>
    <source>
        <strain evidence="6 7">KCCM 41400</strain>
    </source>
</reference>
<dbReference type="Proteomes" id="UP000288943">
    <property type="component" value="Chromosome"/>
</dbReference>
<evidence type="ECO:0000313" key="7">
    <source>
        <dbReference type="Proteomes" id="UP000288943"/>
    </source>
</evidence>
<evidence type="ECO:0000313" key="6">
    <source>
        <dbReference type="EMBL" id="QAV21055.1"/>
    </source>
</evidence>
<dbReference type="AlphaFoldDB" id="A0A410X373"/>
<dbReference type="Gene3D" id="3.30.420.10">
    <property type="entry name" value="Ribonuclease H-like superfamily/Ribonuclease H"/>
    <property type="match status" value="1"/>
</dbReference>
<feature type="domain" description="Exonuclease" evidence="4">
    <location>
        <begin position="2"/>
        <end position="181"/>
    </location>
</feature>
<evidence type="ECO:0000256" key="1">
    <source>
        <dbReference type="ARBA" id="ARBA00022722"/>
    </source>
</evidence>
<dbReference type="GO" id="GO:0003676">
    <property type="term" value="F:nucleic acid binding"/>
    <property type="evidence" value="ECO:0007669"/>
    <property type="project" value="InterPro"/>
</dbReference>
<evidence type="ECO:0000256" key="2">
    <source>
        <dbReference type="ARBA" id="ARBA00022801"/>
    </source>
</evidence>
<accession>A0A410X373</accession>
<dbReference type="OrthoDB" id="159416at2"/>
<keyword evidence="2" id="KW-0378">Hydrolase</keyword>
<evidence type="ECO:0000256" key="3">
    <source>
        <dbReference type="ARBA" id="ARBA00022839"/>
    </source>
</evidence>
<proteinExistence type="predicted"/>
<dbReference type="CDD" id="cd06133">
    <property type="entry name" value="ERI-1_3'hExo_like"/>
    <property type="match status" value="1"/>
</dbReference>
<organism evidence="6 7">
    <name type="scientific">Paenibacillus chitinolyticus</name>
    <dbReference type="NCBI Taxonomy" id="79263"/>
    <lineage>
        <taxon>Bacteria</taxon>
        <taxon>Bacillati</taxon>
        <taxon>Bacillota</taxon>
        <taxon>Bacilli</taxon>
        <taxon>Bacillales</taxon>
        <taxon>Paenibacillaceae</taxon>
        <taxon>Paenibacillus</taxon>
    </lineage>
</organism>
<evidence type="ECO:0000259" key="4">
    <source>
        <dbReference type="SMART" id="SM00479"/>
    </source>
</evidence>
<evidence type="ECO:0000313" key="8">
    <source>
        <dbReference type="Proteomes" id="UP001527202"/>
    </source>
</evidence>
<keyword evidence="8" id="KW-1185">Reference proteome</keyword>
<name>A0A410X373_9BACL</name>
<keyword evidence="3 6" id="KW-0269">Exonuclease</keyword>
<evidence type="ECO:0000313" key="5">
    <source>
        <dbReference type="EMBL" id="MCY9597735.1"/>
    </source>
</evidence>
<dbReference type="EMBL" id="JAMDMJ010000024">
    <property type="protein sequence ID" value="MCY9597735.1"/>
    <property type="molecule type" value="Genomic_DNA"/>
</dbReference>
<dbReference type="InterPro" id="IPR036397">
    <property type="entry name" value="RNaseH_sf"/>
</dbReference>
<protein>
    <submittedName>
        <fullName evidence="5 6">Exonuclease</fullName>
    </submittedName>
</protein>
<dbReference type="GeneID" id="95378371"/>
<dbReference type="RefSeq" id="WP_042234664.1">
    <property type="nucleotide sequence ID" value="NZ_CP026520.1"/>
</dbReference>
<dbReference type="SUPFAM" id="SSF53098">
    <property type="entry name" value="Ribonuclease H-like"/>
    <property type="match status" value="1"/>
</dbReference>
<dbReference type="SMART" id="SM00479">
    <property type="entry name" value="EXOIII"/>
    <property type="match status" value="1"/>
</dbReference>
<dbReference type="KEGG" id="pchi:PC41400_26630"/>
<dbReference type="GO" id="GO:0000175">
    <property type="term" value="F:3'-5'-RNA exonuclease activity"/>
    <property type="evidence" value="ECO:0007669"/>
    <property type="project" value="InterPro"/>
</dbReference>
<sequence length="222" mass="25034">MKVIVYDLEMTVTRKKIHVSEIIEIGAAAVEFTDGKPVVTGTFQSFVKPDRSPVISASTQALTGIKQSELQSAEPWPLVLERLLEWIGDGDYYLCAWGPDDLIQLGSDCRMHGVKTDWICNHNNLQKLMAGLVQQEKQQQMGLKTALEYWNIPFDGSHHRALDDAMNTAKLFIHLHDRLVLERNQAGDLPLYTTEVVYKTGDSFTNNPFEKLALFAQKEPTS</sequence>
<dbReference type="InterPro" id="IPR051274">
    <property type="entry name" value="3-5_Exoribonuclease"/>
</dbReference>
<dbReference type="Proteomes" id="UP001527202">
    <property type="component" value="Unassembled WGS sequence"/>
</dbReference>
<dbReference type="InterPro" id="IPR012337">
    <property type="entry name" value="RNaseH-like_sf"/>
</dbReference>
<dbReference type="PANTHER" id="PTHR23044:SF61">
    <property type="entry name" value="3'-5' EXORIBONUCLEASE 1-RELATED"/>
    <property type="match status" value="1"/>
</dbReference>
<reference evidence="5 8" key="2">
    <citation type="submission" date="2022-05" db="EMBL/GenBank/DDBJ databases">
        <title>Genome Sequencing of Bee-Associated Microbes.</title>
        <authorList>
            <person name="Dunlap C."/>
        </authorList>
    </citation>
    <scope>NUCLEOTIDE SEQUENCE [LARGE SCALE GENOMIC DNA]</scope>
    <source>
        <strain evidence="5 8">NRRL B-23120</strain>
    </source>
</reference>
<dbReference type="EMBL" id="CP026520">
    <property type="protein sequence ID" value="QAV21055.1"/>
    <property type="molecule type" value="Genomic_DNA"/>
</dbReference>
<dbReference type="InterPro" id="IPR047201">
    <property type="entry name" value="ERI-1_3'hExo-like"/>
</dbReference>
<dbReference type="Pfam" id="PF00929">
    <property type="entry name" value="RNase_T"/>
    <property type="match status" value="1"/>
</dbReference>